<dbReference type="SMART" id="SM00271">
    <property type="entry name" value="DnaJ"/>
    <property type="match status" value="1"/>
</dbReference>
<evidence type="ECO:0000259" key="1">
    <source>
        <dbReference type="PROSITE" id="PS50076"/>
    </source>
</evidence>
<dbReference type="InterPro" id="IPR036869">
    <property type="entry name" value="J_dom_sf"/>
</dbReference>
<evidence type="ECO:0000313" key="2">
    <source>
        <dbReference type="EMBL" id="KAG0490404.1"/>
    </source>
</evidence>
<dbReference type="AlphaFoldDB" id="A0A835V7J6"/>
<dbReference type="PROSITE" id="PS50076">
    <property type="entry name" value="DNAJ_2"/>
    <property type="match status" value="1"/>
</dbReference>
<name>A0A835V7J6_VANPL</name>
<accession>A0A835V7J6</accession>
<dbReference type="GO" id="GO:0005783">
    <property type="term" value="C:endoplasmic reticulum"/>
    <property type="evidence" value="ECO:0007669"/>
    <property type="project" value="UniProtKB-ARBA"/>
</dbReference>
<dbReference type="PANTHER" id="PTHR45432:SF2">
    <property type="entry name" value="CHAPERONE PROTEIN DNAJ 11, CHLOROPLASTIC"/>
    <property type="match status" value="1"/>
</dbReference>
<dbReference type="CDD" id="cd06257">
    <property type="entry name" value="DnaJ"/>
    <property type="match status" value="1"/>
</dbReference>
<sequence length="136" mass="14951">MISALFPSVVGLPSTSFYSKSTAIRTKTVSMAMAAPPRTSVATVGGRGMYGVLGVGEGASLGEIKAAYRSLAKRWHPDVAGEGRAAEFLEIHRAYTTLSDPDERQKYDLSIGKLGLGIHREERFRTTRRWETDQCW</sequence>
<proteinExistence type="predicted"/>
<protein>
    <recommendedName>
        <fullName evidence="1">J domain-containing protein</fullName>
    </recommendedName>
</protein>
<dbReference type="SUPFAM" id="SSF46565">
    <property type="entry name" value="Chaperone J-domain"/>
    <property type="match status" value="1"/>
</dbReference>
<gene>
    <name evidence="2" type="ORF">HPP92_007267</name>
</gene>
<organism evidence="2 3">
    <name type="scientific">Vanilla planifolia</name>
    <name type="common">Vanilla</name>
    <dbReference type="NCBI Taxonomy" id="51239"/>
    <lineage>
        <taxon>Eukaryota</taxon>
        <taxon>Viridiplantae</taxon>
        <taxon>Streptophyta</taxon>
        <taxon>Embryophyta</taxon>
        <taxon>Tracheophyta</taxon>
        <taxon>Spermatophyta</taxon>
        <taxon>Magnoliopsida</taxon>
        <taxon>Liliopsida</taxon>
        <taxon>Asparagales</taxon>
        <taxon>Orchidaceae</taxon>
        <taxon>Vanilloideae</taxon>
        <taxon>Vanilleae</taxon>
        <taxon>Vanilla</taxon>
    </lineage>
</organism>
<reference evidence="2 3" key="1">
    <citation type="journal article" date="2020" name="Nat. Food">
        <title>A phased Vanilla planifolia genome enables genetic improvement of flavour and production.</title>
        <authorList>
            <person name="Hasing T."/>
            <person name="Tang H."/>
            <person name="Brym M."/>
            <person name="Khazi F."/>
            <person name="Huang T."/>
            <person name="Chambers A.H."/>
        </authorList>
    </citation>
    <scope>NUCLEOTIDE SEQUENCE [LARGE SCALE GENOMIC DNA]</scope>
    <source>
        <tissue evidence="2">Leaf</tissue>
    </source>
</reference>
<dbReference type="Gene3D" id="1.10.287.110">
    <property type="entry name" value="DnaJ domain"/>
    <property type="match status" value="1"/>
</dbReference>
<dbReference type="PANTHER" id="PTHR45432">
    <property type="entry name" value="CHAPERONE PROTEIN DNAJ 11, CHLOROPLASTIC-LIKE"/>
    <property type="match status" value="1"/>
</dbReference>
<evidence type="ECO:0000313" key="3">
    <source>
        <dbReference type="Proteomes" id="UP000639772"/>
    </source>
</evidence>
<dbReference type="OrthoDB" id="445556at2759"/>
<dbReference type="PRINTS" id="PR00625">
    <property type="entry name" value="JDOMAIN"/>
</dbReference>
<dbReference type="Proteomes" id="UP000639772">
    <property type="component" value="Chromosome 3"/>
</dbReference>
<dbReference type="InterPro" id="IPR001623">
    <property type="entry name" value="DnaJ_domain"/>
</dbReference>
<dbReference type="Pfam" id="PF00226">
    <property type="entry name" value="DnaJ"/>
    <property type="match status" value="1"/>
</dbReference>
<comment type="caution">
    <text evidence="2">The sequence shown here is derived from an EMBL/GenBank/DDBJ whole genome shotgun (WGS) entry which is preliminary data.</text>
</comment>
<dbReference type="EMBL" id="JADCNM010000003">
    <property type="protein sequence ID" value="KAG0490404.1"/>
    <property type="molecule type" value="Genomic_DNA"/>
</dbReference>
<feature type="domain" description="J" evidence="1">
    <location>
        <begin position="48"/>
        <end position="111"/>
    </location>
</feature>